<name>A0ACB7SA77_HYAAI</name>
<reference evidence="1" key="1">
    <citation type="submission" date="2020-05" db="EMBL/GenBank/DDBJ databases">
        <title>Large-scale comparative analyses of tick genomes elucidate their genetic diversity and vector capacities.</title>
        <authorList>
            <person name="Jia N."/>
            <person name="Wang J."/>
            <person name="Shi W."/>
            <person name="Du L."/>
            <person name="Sun Y."/>
            <person name="Zhan W."/>
            <person name="Jiang J."/>
            <person name="Wang Q."/>
            <person name="Zhang B."/>
            <person name="Ji P."/>
            <person name="Sakyi L.B."/>
            <person name="Cui X."/>
            <person name="Yuan T."/>
            <person name="Jiang B."/>
            <person name="Yang W."/>
            <person name="Lam T.T.-Y."/>
            <person name="Chang Q."/>
            <person name="Ding S."/>
            <person name="Wang X."/>
            <person name="Zhu J."/>
            <person name="Ruan X."/>
            <person name="Zhao L."/>
            <person name="Wei J."/>
            <person name="Que T."/>
            <person name="Du C."/>
            <person name="Cheng J."/>
            <person name="Dai P."/>
            <person name="Han X."/>
            <person name="Huang E."/>
            <person name="Gao Y."/>
            <person name="Liu J."/>
            <person name="Shao H."/>
            <person name="Ye R."/>
            <person name="Li L."/>
            <person name="Wei W."/>
            <person name="Wang X."/>
            <person name="Wang C."/>
            <person name="Yang T."/>
            <person name="Huo Q."/>
            <person name="Li W."/>
            <person name="Guo W."/>
            <person name="Chen H."/>
            <person name="Zhou L."/>
            <person name="Ni X."/>
            <person name="Tian J."/>
            <person name="Zhou Y."/>
            <person name="Sheng Y."/>
            <person name="Liu T."/>
            <person name="Pan Y."/>
            <person name="Xia L."/>
            <person name="Li J."/>
            <person name="Zhao F."/>
            <person name="Cao W."/>
        </authorList>
    </citation>
    <scope>NUCLEOTIDE SEQUENCE</scope>
    <source>
        <strain evidence="1">Hyas-2018</strain>
    </source>
</reference>
<dbReference type="Proteomes" id="UP000821845">
    <property type="component" value="Chromosome 5"/>
</dbReference>
<proteinExistence type="predicted"/>
<sequence>MPAPFTAFLIIASAALSVQASLLADEVLKDSNMKLPQYHLQVTQSSCSESNTCNLTCSAVVGHDATFAWYINGEHQATDGPGGSVGKHTIQHFGHIQLNNDLSFVYSTLVILEKADVTSGTDHVECRVMLLDEKRGRLAIIGLLAGSSLMFLLVLFVMGYYFHTHSYNPSSMFDRAGSTWEPGTTTLMRHKSISKERLKNAAAAATSVTPLEQTVLPPR</sequence>
<comment type="caution">
    <text evidence="1">The sequence shown here is derived from an EMBL/GenBank/DDBJ whole genome shotgun (WGS) entry which is preliminary data.</text>
</comment>
<protein>
    <submittedName>
        <fullName evidence="1">Uncharacterized protein</fullName>
    </submittedName>
</protein>
<evidence type="ECO:0000313" key="1">
    <source>
        <dbReference type="EMBL" id="KAH6930971.1"/>
    </source>
</evidence>
<organism evidence="1 2">
    <name type="scientific">Hyalomma asiaticum</name>
    <name type="common">Tick</name>
    <dbReference type="NCBI Taxonomy" id="266040"/>
    <lineage>
        <taxon>Eukaryota</taxon>
        <taxon>Metazoa</taxon>
        <taxon>Ecdysozoa</taxon>
        <taxon>Arthropoda</taxon>
        <taxon>Chelicerata</taxon>
        <taxon>Arachnida</taxon>
        <taxon>Acari</taxon>
        <taxon>Parasitiformes</taxon>
        <taxon>Ixodida</taxon>
        <taxon>Ixodoidea</taxon>
        <taxon>Ixodidae</taxon>
        <taxon>Hyalomminae</taxon>
        <taxon>Hyalomma</taxon>
    </lineage>
</organism>
<accession>A0ACB7SA77</accession>
<gene>
    <name evidence="1" type="ORF">HPB50_021153</name>
</gene>
<dbReference type="EMBL" id="CM023485">
    <property type="protein sequence ID" value="KAH6930971.1"/>
    <property type="molecule type" value="Genomic_DNA"/>
</dbReference>
<keyword evidence="2" id="KW-1185">Reference proteome</keyword>
<evidence type="ECO:0000313" key="2">
    <source>
        <dbReference type="Proteomes" id="UP000821845"/>
    </source>
</evidence>